<dbReference type="Gene3D" id="3.30.470.160">
    <property type="entry name" value="Inositol polyphosphate kinase"/>
    <property type="match status" value="1"/>
</dbReference>
<gene>
    <name evidence="5" type="ORF">DLAC_02812</name>
</gene>
<keyword evidence="2 4" id="KW-0808">Transferase</keyword>
<accession>A0A152A3I3</accession>
<dbReference type="EC" id="2.7.-.-" evidence="4"/>
<dbReference type="GO" id="GO:0005634">
    <property type="term" value="C:nucleus"/>
    <property type="evidence" value="ECO:0007669"/>
    <property type="project" value="TreeGrafter"/>
</dbReference>
<organism evidence="5 6">
    <name type="scientific">Tieghemostelium lacteum</name>
    <name type="common">Slime mold</name>
    <name type="synonym">Dictyostelium lacteum</name>
    <dbReference type="NCBI Taxonomy" id="361077"/>
    <lineage>
        <taxon>Eukaryota</taxon>
        <taxon>Amoebozoa</taxon>
        <taxon>Evosea</taxon>
        <taxon>Eumycetozoa</taxon>
        <taxon>Dictyostelia</taxon>
        <taxon>Dictyosteliales</taxon>
        <taxon>Raperosteliaceae</taxon>
        <taxon>Tieghemostelium</taxon>
    </lineage>
</organism>
<keyword evidence="3 4" id="KW-0418">Kinase</keyword>
<evidence type="ECO:0000256" key="2">
    <source>
        <dbReference type="ARBA" id="ARBA00022679"/>
    </source>
</evidence>
<reference evidence="5 6" key="1">
    <citation type="submission" date="2015-12" db="EMBL/GenBank/DDBJ databases">
        <title>Dictyostelia acquired genes for synthesis and detection of signals that induce cell-type specialization by lateral gene transfer from prokaryotes.</title>
        <authorList>
            <person name="Gloeckner G."/>
            <person name="Schaap P."/>
        </authorList>
    </citation>
    <scope>NUCLEOTIDE SEQUENCE [LARGE SCALE GENOMIC DNA]</scope>
    <source>
        <strain evidence="5 6">TK</strain>
    </source>
</reference>
<keyword evidence="6" id="KW-1185">Reference proteome</keyword>
<dbReference type="GO" id="GO:0032958">
    <property type="term" value="P:inositol phosphate biosynthetic process"/>
    <property type="evidence" value="ECO:0007669"/>
    <property type="project" value="InterPro"/>
</dbReference>
<dbReference type="PANTHER" id="PTHR12400">
    <property type="entry name" value="INOSITOL POLYPHOSPHATE KINASE"/>
    <property type="match status" value="1"/>
</dbReference>
<dbReference type="OMA" id="CENAHEN"/>
<dbReference type="InterPro" id="IPR038286">
    <property type="entry name" value="IPK_sf"/>
</dbReference>
<sequence length="332" mass="38700">MTTINNNTITNNSSNSNISYQPDKFNVVAGSTPFLKSKESGKIFKEGTREERKFYEQLATKDNQSELIELIPRYFGKLQDQQKDYIILEDLTSGYRKPCIMDIKLGLSHHDVPLDRVLKPPQTPLKPQQQSNNTLEYIRNELEQLLGVNGVESEFYKKWTFSKYITTPLLGFCICGLQKYNPITKQYEKSTKEQGRVLTVETVRDELYHFFSLDHNESDHGIVRQIQERLLQFKNYFENNPDYRFRSSSILFIYEGDRDISTTIKKCDIRLIDFTHTKEYPDYIRPFTSLLSTETSNYPFFPIDGGYLFGITKILEILKDFIPTPILSSPPL</sequence>
<evidence type="ECO:0000313" key="5">
    <source>
        <dbReference type="EMBL" id="KYR00769.1"/>
    </source>
</evidence>
<proteinExistence type="inferred from homology"/>
<dbReference type="InterPro" id="IPR005522">
    <property type="entry name" value="IPK"/>
</dbReference>
<dbReference type="GO" id="GO:0005737">
    <property type="term" value="C:cytoplasm"/>
    <property type="evidence" value="ECO:0007669"/>
    <property type="project" value="TreeGrafter"/>
</dbReference>
<evidence type="ECO:0000256" key="3">
    <source>
        <dbReference type="ARBA" id="ARBA00022777"/>
    </source>
</evidence>
<evidence type="ECO:0000256" key="1">
    <source>
        <dbReference type="ARBA" id="ARBA00007374"/>
    </source>
</evidence>
<dbReference type="GO" id="GO:0051765">
    <property type="term" value="F:inositol tetrakisphosphate kinase activity"/>
    <property type="evidence" value="ECO:0007669"/>
    <property type="project" value="TreeGrafter"/>
</dbReference>
<dbReference type="EMBL" id="LODT01000013">
    <property type="protein sequence ID" value="KYR00769.1"/>
    <property type="molecule type" value="Genomic_DNA"/>
</dbReference>
<evidence type="ECO:0000313" key="6">
    <source>
        <dbReference type="Proteomes" id="UP000076078"/>
    </source>
</evidence>
<dbReference type="Pfam" id="PF03770">
    <property type="entry name" value="IPK"/>
    <property type="match status" value="1"/>
</dbReference>
<dbReference type="InParanoid" id="A0A152A3I3"/>
<protein>
    <recommendedName>
        <fullName evidence="4">Kinase</fullName>
        <ecNumber evidence="4">2.7.-.-</ecNumber>
    </recommendedName>
</protein>
<name>A0A152A3I3_TIELA</name>
<dbReference type="STRING" id="361077.A0A152A3I3"/>
<dbReference type="GO" id="GO:0008440">
    <property type="term" value="F:inositol-1,4,5-trisphosphate 3-kinase activity"/>
    <property type="evidence" value="ECO:0007669"/>
    <property type="project" value="TreeGrafter"/>
</dbReference>
<dbReference type="PANTHER" id="PTHR12400:SF107">
    <property type="entry name" value="KINASE"/>
    <property type="match status" value="1"/>
</dbReference>
<evidence type="ECO:0000256" key="4">
    <source>
        <dbReference type="RuleBase" id="RU363090"/>
    </source>
</evidence>
<comment type="similarity">
    <text evidence="1 4">Belongs to the inositol phosphokinase (IPK) family.</text>
</comment>
<dbReference type="FunCoup" id="A0A152A3I3">
    <property type="interactions" value="164"/>
</dbReference>
<dbReference type="SUPFAM" id="SSF56104">
    <property type="entry name" value="SAICAR synthase-like"/>
    <property type="match status" value="1"/>
</dbReference>
<dbReference type="OrthoDB" id="338650at2759"/>
<dbReference type="AlphaFoldDB" id="A0A152A3I3"/>
<dbReference type="Proteomes" id="UP000076078">
    <property type="component" value="Unassembled WGS sequence"/>
</dbReference>
<comment type="caution">
    <text evidence="5">The sequence shown here is derived from an EMBL/GenBank/DDBJ whole genome shotgun (WGS) entry which is preliminary data.</text>
</comment>